<keyword evidence="1" id="KW-0472">Membrane</keyword>
<keyword evidence="1" id="KW-1133">Transmembrane helix</keyword>
<comment type="caution">
    <text evidence="2">The sequence shown here is derived from an EMBL/GenBank/DDBJ whole genome shotgun (WGS) entry which is preliminary data.</text>
</comment>
<feature type="transmembrane region" description="Helical" evidence="1">
    <location>
        <begin position="41"/>
        <end position="65"/>
    </location>
</feature>
<evidence type="ECO:0008006" key="4">
    <source>
        <dbReference type="Google" id="ProtNLM"/>
    </source>
</evidence>
<keyword evidence="1" id="KW-0812">Transmembrane</keyword>
<protein>
    <recommendedName>
        <fullName evidence="4">Transmembrane protein</fullName>
    </recommendedName>
</protein>
<dbReference type="RefSeq" id="WP_386822427.1">
    <property type="nucleotide sequence ID" value="NZ_JBHTIF010000001.1"/>
</dbReference>
<feature type="transmembrane region" description="Helical" evidence="1">
    <location>
        <begin position="9"/>
        <end position="29"/>
    </location>
</feature>
<evidence type="ECO:0000313" key="3">
    <source>
        <dbReference type="Proteomes" id="UP001597110"/>
    </source>
</evidence>
<accession>A0ABW2YA67</accession>
<reference evidence="3" key="1">
    <citation type="journal article" date="2019" name="Int. J. Syst. Evol. Microbiol.">
        <title>The Global Catalogue of Microorganisms (GCM) 10K type strain sequencing project: providing services to taxonomists for standard genome sequencing and annotation.</title>
        <authorList>
            <consortium name="The Broad Institute Genomics Platform"/>
            <consortium name="The Broad Institute Genome Sequencing Center for Infectious Disease"/>
            <person name="Wu L."/>
            <person name="Ma J."/>
        </authorList>
    </citation>
    <scope>NUCLEOTIDE SEQUENCE [LARGE SCALE GENOMIC DNA]</scope>
    <source>
        <strain evidence="3">CCUG 55585</strain>
    </source>
</reference>
<proteinExistence type="predicted"/>
<evidence type="ECO:0000256" key="1">
    <source>
        <dbReference type="SAM" id="Phobius"/>
    </source>
</evidence>
<sequence>MSPLLRRLVGWSCIAVGKVGSLALLWLLVTGAEPGDVPLDPWALFALFGMTAGAVVVGIRVLMLADEDSRQDNRQDGRA</sequence>
<name>A0ABW2YA67_9GAMM</name>
<organism evidence="2 3">
    <name type="scientific">Lysobacter brunescens</name>
    <dbReference type="NCBI Taxonomy" id="262323"/>
    <lineage>
        <taxon>Bacteria</taxon>
        <taxon>Pseudomonadati</taxon>
        <taxon>Pseudomonadota</taxon>
        <taxon>Gammaproteobacteria</taxon>
        <taxon>Lysobacterales</taxon>
        <taxon>Lysobacteraceae</taxon>
        <taxon>Lysobacter</taxon>
    </lineage>
</organism>
<dbReference type="EMBL" id="JBHTIF010000001">
    <property type="protein sequence ID" value="MFD0724786.1"/>
    <property type="molecule type" value="Genomic_DNA"/>
</dbReference>
<keyword evidence="3" id="KW-1185">Reference proteome</keyword>
<evidence type="ECO:0000313" key="2">
    <source>
        <dbReference type="EMBL" id="MFD0724786.1"/>
    </source>
</evidence>
<dbReference type="Proteomes" id="UP001597110">
    <property type="component" value="Unassembled WGS sequence"/>
</dbReference>
<gene>
    <name evidence="2" type="ORF">ACFQ0E_04155</name>
</gene>